<organism evidence="2 3">
    <name type="scientific">Allomyces macrogynus (strain ATCC 38327)</name>
    <name type="common">Allomyces javanicus var. macrogynus</name>
    <dbReference type="NCBI Taxonomy" id="578462"/>
    <lineage>
        <taxon>Eukaryota</taxon>
        <taxon>Fungi</taxon>
        <taxon>Fungi incertae sedis</taxon>
        <taxon>Blastocladiomycota</taxon>
        <taxon>Blastocladiomycetes</taxon>
        <taxon>Blastocladiales</taxon>
        <taxon>Blastocladiaceae</taxon>
        <taxon>Allomyces</taxon>
    </lineage>
</organism>
<reference evidence="3" key="2">
    <citation type="submission" date="2009-11" db="EMBL/GenBank/DDBJ databases">
        <title>The Genome Sequence of Allomyces macrogynus strain ATCC 38327.</title>
        <authorList>
            <consortium name="The Broad Institute Genome Sequencing Platform"/>
            <person name="Russ C."/>
            <person name="Cuomo C."/>
            <person name="Shea T."/>
            <person name="Young S.K."/>
            <person name="Zeng Q."/>
            <person name="Koehrsen M."/>
            <person name="Haas B."/>
            <person name="Borodovsky M."/>
            <person name="Guigo R."/>
            <person name="Alvarado L."/>
            <person name="Berlin A."/>
            <person name="Borenstein D."/>
            <person name="Chen Z."/>
            <person name="Engels R."/>
            <person name="Freedman E."/>
            <person name="Gellesch M."/>
            <person name="Goldberg J."/>
            <person name="Griggs A."/>
            <person name="Gujja S."/>
            <person name="Heiman D."/>
            <person name="Hepburn T."/>
            <person name="Howarth C."/>
            <person name="Jen D."/>
            <person name="Larson L."/>
            <person name="Lewis B."/>
            <person name="Mehta T."/>
            <person name="Park D."/>
            <person name="Pearson M."/>
            <person name="Roberts A."/>
            <person name="Saif S."/>
            <person name="Shenoy N."/>
            <person name="Sisk P."/>
            <person name="Stolte C."/>
            <person name="Sykes S."/>
            <person name="Walk T."/>
            <person name="White J."/>
            <person name="Yandava C."/>
            <person name="Burger G."/>
            <person name="Gray M.W."/>
            <person name="Holland P.W.H."/>
            <person name="King N."/>
            <person name="Lang F.B.F."/>
            <person name="Roger A.J."/>
            <person name="Ruiz-Trillo I."/>
            <person name="Lander E."/>
            <person name="Nusbaum C."/>
        </authorList>
    </citation>
    <scope>NUCLEOTIDE SEQUENCE [LARGE SCALE GENOMIC DNA]</scope>
    <source>
        <strain evidence="3">ATCC 38327</strain>
    </source>
</reference>
<evidence type="ECO:0000313" key="2">
    <source>
        <dbReference type="EMBL" id="KNE68764.1"/>
    </source>
</evidence>
<evidence type="ECO:0000256" key="1">
    <source>
        <dbReference type="SAM" id="MobiDB-lite"/>
    </source>
</evidence>
<sequence length="797" mass="85403">MERMKRPAHHANAARVPTQPFTNEIMLARLAENKPAKGGGKSKDHRAPPATTIQAQQQPQQSTPGTAAAAFAAETAPLNFSLAADLSCCTARLHTLLTHPITVILAHVAAECAASRRAYAEQREAAETALDSAVRAHQFHATHHAHRQQFHHDQAARLLRGEYVQRQLAIQADRQDARRAARDVETQIAALSVRYRAAVEAAEQVLSAAVQAIAADAQGAGGSVVCAADLARLERHWGKVADEAVANAAGVMDAVQAEWNALAAAWAGAVGSAAATEAGMSTPTPAAAGNAEGLAAAAQGHALDGPMADLGAQFRDGHQRAAKARARVKDVLAAATAQVGQIRTELAVMAKTTTALTQTRNRVRALVLADQQEHVKIMGEVAERLAALDVRQDSGDGTDALDSVAQVARVLIETHAAVARRAAMISGFAIPDPVVPFAKTLAQFLESVKGRNDRPSGSAGVLDVPVRQRGSISAGGSTKSSTTSSRTGSGRAPPASSTKRSSSASKSAKSRDSLKETWLRSWHADITAIQDQYAVRRTWYQVQSWVMMDALALAALAHAATDTMTAHIDAHIAACTAELNKFLTSTLRVHVHALAQHAVDILHRRLAANWKLATDAWSATVHETFTRDVAQRRKGWNDIVESRTGLTAEFTGTDGAWKSRFNEENAVWIRDTFEGLVVTPSLDECAELVERHRRLVAYVVHVFAPLTWLDDASLGTDVVEMVPAALVSLCDPRARVATESALTVTLHSEAASLAAWIAESERRFREQAETDRTAATRELRMWADGWVRAMTLLAEDC</sequence>
<feature type="compositionally biased region" description="Low complexity" evidence="1">
    <location>
        <begin position="470"/>
        <end position="507"/>
    </location>
</feature>
<proteinExistence type="predicted"/>
<dbReference type="VEuPathDB" id="FungiDB:AMAG_13404"/>
<gene>
    <name evidence="2" type="ORF">AMAG_13404</name>
</gene>
<feature type="compositionally biased region" description="Low complexity" evidence="1">
    <location>
        <begin position="48"/>
        <end position="68"/>
    </location>
</feature>
<name>A0A0L0T2F3_ALLM3</name>
<dbReference type="AlphaFoldDB" id="A0A0L0T2F3"/>
<evidence type="ECO:0000313" key="3">
    <source>
        <dbReference type="Proteomes" id="UP000054350"/>
    </source>
</evidence>
<reference evidence="2 3" key="1">
    <citation type="submission" date="2009-11" db="EMBL/GenBank/DDBJ databases">
        <title>Annotation of Allomyces macrogynus ATCC 38327.</title>
        <authorList>
            <consortium name="The Broad Institute Genome Sequencing Platform"/>
            <person name="Russ C."/>
            <person name="Cuomo C."/>
            <person name="Burger G."/>
            <person name="Gray M.W."/>
            <person name="Holland P.W.H."/>
            <person name="King N."/>
            <person name="Lang F.B.F."/>
            <person name="Roger A.J."/>
            <person name="Ruiz-Trillo I."/>
            <person name="Young S.K."/>
            <person name="Zeng Q."/>
            <person name="Gargeya S."/>
            <person name="Fitzgerald M."/>
            <person name="Haas B."/>
            <person name="Abouelleil A."/>
            <person name="Alvarado L."/>
            <person name="Arachchi H.M."/>
            <person name="Berlin A."/>
            <person name="Chapman S.B."/>
            <person name="Gearin G."/>
            <person name="Goldberg J."/>
            <person name="Griggs A."/>
            <person name="Gujja S."/>
            <person name="Hansen M."/>
            <person name="Heiman D."/>
            <person name="Howarth C."/>
            <person name="Larimer J."/>
            <person name="Lui A."/>
            <person name="MacDonald P.J.P."/>
            <person name="McCowen C."/>
            <person name="Montmayeur A."/>
            <person name="Murphy C."/>
            <person name="Neiman D."/>
            <person name="Pearson M."/>
            <person name="Priest M."/>
            <person name="Roberts A."/>
            <person name="Saif S."/>
            <person name="Shea T."/>
            <person name="Sisk P."/>
            <person name="Stolte C."/>
            <person name="Sykes S."/>
            <person name="Wortman J."/>
            <person name="Nusbaum C."/>
            <person name="Birren B."/>
        </authorList>
    </citation>
    <scope>NUCLEOTIDE SEQUENCE [LARGE SCALE GENOMIC DNA]</scope>
    <source>
        <strain evidence="2 3">ATCC 38327</strain>
    </source>
</reference>
<dbReference type="Proteomes" id="UP000054350">
    <property type="component" value="Unassembled WGS sequence"/>
</dbReference>
<accession>A0A0L0T2F3</accession>
<feature type="region of interest" description="Disordered" evidence="1">
    <location>
        <begin position="470"/>
        <end position="510"/>
    </location>
</feature>
<feature type="compositionally biased region" description="Basic and acidic residues" evidence="1">
    <location>
        <begin position="31"/>
        <end position="47"/>
    </location>
</feature>
<protein>
    <submittedName>
        <fullName evidence="2">Uncharacterized protein</fullName>
    </submittedName>
</protein>
<dbReference type="EMBL" id="GG745358">
    <property type="protein sequence ID" value="KNE68764.1"/>
    <property type="molecule type" value="Genomic_DNA"/>
</dbReference>
<feature type="region of interest" description="Disordered" evidence="1">
    <location>
        <begin position="1"/>
        <end position="68"/>
    </location>
</feature>
<keyword evidence="3" id="KW-1185">Reference proteome</keyword>